<dbReference type="AlphaFoldDB" id="A0A0B8Z8R4"/>
<accession>A0A0B8Z8R4</accession>
<dbReference type="STRING" id="48936.NJ75_04146"/>
<dbReference type="PATRIC" id="fig|48936.3.peg.4175"/>
<sequence length="213" mass="23190">MLKVTTPGTEPDAALLRAMFAARKAVFIDLLGWDLPVLAGQYEMDQFDDEHARYLILSDNGDHLASARLLPTTRQGILSGLFPMLCAGPVPCAPDTFEITRFCLDRSLNARERRDVRNSLVHALATFAIEAGISRYCAVAGLGWFRQIERFGWSCRALGAPIRTGGQELVGLEIGITADTPQLLEAAGIHCGHGDNRAKAKPGSLPAGHKEWH</sequence>
<evidence type="ECO:0000313" key="7">
    <source>
        <dbReference type="EMBL" id="KHS42584.1"/>
    </source>
</evidence>
<dbReference type="InterPro" id="IPR016181">
    <property type="entry name" value="Acyl_CoA_acyltransferase"/>
</dbReference>
<dbReference type="PANTHER" id="PTHR39322:SF1">
    <property type="entry name" value="ISOVALERYL-HOMOSERINE LACTONE SYNTHASE"/>
    <property type="match status" value="1"/>
</dbReference>
<organism evidence="7 8">
    <name type="scientific">Novosphingobium subterraneum</name>
    <dbReference type="NCBI Taxonomy" id="48936"/>
    <lineage>
        <taxon>Bacteria</taxon>
        <taxon>Pseudomonadati</taxon>
        <taxon>Pseudomonadota</taxon>
        <taxon>Alphaproteobacteria</taxon>
        <taxon>Sphingomonadales</taxon>
        <taxon>Sphingomonadaceae</taxon>
        <taxon>Novosphingobium</taxon>
    </lineage>
</organism>
<dbReference type="Gene3D" id="3.40.630.30">
    <property type="match status" value="1"/>
</dbReference>
<dbReference type="EMBL" id="JRVC01000028">
    <property type="protein sequence ID" value="KHS42584.1"/>
    <property type="molecule type" value="Genomic_DNA"/>
</dbReference>
<dbReference type="EC" id="2.3.1.184" evidence="6"/>
<dbReference type="Pfam" id="PF00765">
    <property type="entry name" value="Autoind_synth"/>
    <property type="match status" value="1"/>
</dbReference>
<dbReference type="Proteomes" id="UP000031338">
    <property type="component" value="Unassembled WGS sequence"/>
</dbReference>
<evidence type="ECO:0000256" key="2">
    <source>
        <dbReference type="ARBA" id="ARBA00022679"/>
    </source>
</evidence>
<reference evidence="7 8" key="1">
    <citation type="submission" date="2014-10" db="EMBL/GenBank/DDBJ databases">
        <title>Draft genome sequence of Novosphingobium subterraneum DSM 12447.</title>
        <authorList>
            <person name="Gan H.M."/>
            <person name="Gan H.Y."/>
            <person name="Savka M.A."/>
        </authorList>
    </citation>
    <scope>NUCLEOTIDE SEQUENCE [LARGE SCALE GENOMIC DNA]</scope>
    <source>
        <strain evidence="7 8">DSM 12447</strain>
    </source>
</reference>
<dbReference type="PRINTS" id="PR01549">
    <property type="entry name" value="AUTOINDCRSYN"/>
</dbReference>
<protein>
    <recommendedName>
        <fullName evidence="6">Acyl-homoserine-lactone synthase</fullName>
        <ecNumber evidence="6">2.3.1.184</ecNumber>
    </recommendedName>
    <alternativeName>
        <fullName evidence="6">Autoinducer synthesis protein</fullName>
    </alternativeName>
</protein>
<keyword evidence="8" id="KW-1185">Reference proteome</keyword>
<keyword evidence="3 6" id="KW-0949">S-adenosyl-L-methionine</keyword>
<dbReference type="GO" id="GO:0009372">
    <property type="term" value="P:quorum sensing"/>
    <property type="evidence" value="ECO:0007669"/>
    <property type="project" value="UniProtKB-UniRule"/>
</dbReference>
<evidence type="ECO:0000256" key="3">
    <source>
        <dbReference type="ARBA" id="ARBA00022691"/>
    </source>
</evidence>
<keyword evidence="2 6" id="KW-0808">Transferase</keyword>
<gene>
    <name evidence="7" type="ORF">NJ75_04146</name>
</gene>
<dbReference type="GO" id="GO:0061579">
    <property type="term" value="F:N-acyl homoserine lactone synthase activity"/>
    <property type="evidence" value="ECO:0007669"/>
    <property type="project" value="UniProtKB-UniRule"/>
</dbReference>
<evidence type="ECO:0000313" key="8">
    <source>
        <dbReference type="Proteomes" id="UP000031338"/>
    </source>
</evidence>
<dbReference type="PANTHER" id="PTHR39322">
    <property type="entry name" value="ACYL-HOMOSERINE-LACTONE SYNTHASE"/>
    <property type="match status" value="1"/>
</dbReference>
<comment type="catalytic activity">
    <reaction evidence="6">
        <text>a fatty acyl-[ACP] + S-adenosyl-L-methionine = an N-acyl-L-homoserine lactone + S-methyl-5'-thioadenosine + holo-[ACP] + H(+)</text>
        <dbReference type="Rhea" id="RHEA:10096"/>
        <dbReference type="Rhea" id="RHEA-COMP:9685"/>
        <dbReference type="Rhea" id="RHEA-COMP:14125"/>
        <dbReference type="ChEBI" id="CHEBI:15378"/>
        <dbReference type="ChEBI" id="CHEBI:17509"/>
        <dbReference type="ChEBI" id="CHEBI:55474"/>
        <dbReference type="ChEBI" id="CHEBI:59789"/>
        <dbReference type="ChEBI" id="CHEBI:64479"/>
        <dbReference type="ChEBI" id="CHEBI:138651"/>
        <dbReference type="EC" id="2.3.1.184"/>
    </reaction>
</comment>
<dbReference type="InterPro" id="IPR001690">
    <property type="entry name" value="Autoind_synthase"/>
</dbReference>
<comment type="caution">
    <text evidence="7">The sequence shown here is derived from an EMBL/GenBank/DDBJ whole genome shotgun (WGS) entry which is preliminary data.</text>
</comment>
<evidence type="ECO:0000256" key="1">
    <source>
        <dbReference type="ARBA" id="ARBA00022654"/>
    </source>
</evidence>
<evidence type="ECO:0000256" key="4">
    <source>
        <dbReference type="ARBA" id="ARBA00022929"/>
    </source>
</evidence>
<keyword evidence="4 5" id="KW-0071">Autoinducer synthesis</keyword>
<dbReference type="SUPFAM" id="SSF55729">
    <property type="entry name" value="Acyl-CoA N-acyltransferases (Nat)"/>
    <property type="match status" value="1"/>
</dbReference>
<dbReference type="PROSITE" id="PS51187">
    <property type="entry name" value="AUTOINDUCER_SYNTH_2"/>
    <property type="match status" value="1"/>
</dbReference>
<evidence type="ECO:0000256" key="5">
    <source>
        <dbReference type="PROSITE-ProRule" id="PRU00533"/>
    </source>
</evidence>
<proteinExistence type="inferred from homology"/>
<dbReference type="GO" id="GO:0007165">
    <property type="term" value="P:signal transduction"/>
    <property type="evidence" value="ECO:0007669"/>
    <property type="project" value="TreeGrafter"/>
</dbReference>
<keyword evidence="1 5" id="KW-0673">Quorum sensing</keyword>
<evidence type="ECO:0000256" key="6">
    <source>
        <dbReference type="RuleBase" id="RU361135"/>
    </source>
</evidence>
<dbReference type="RefSeq" id="WP_052242705.1">
    <property type="nucleotide sequence ID" value="NZ_JBNNWK010000004.1"/>
</dbReference>
<name>A0A0B8Z8R4_9SPHN</name>
<comment type="similarity">
    <text evidence="5 6">Belongs to the autoinducer synthase family.</text>
</comment>